<gene>
    <name evidence="3" type="ORF">Mal15_53290</name>
</gene>
<name>A0A5B9MIR2_9BACT</name>
<keyword evidence="4" id="KW-1185">Reference proteome</keyword>
<sequence>MSKRSSEFTPILTFGVILAVGLVLGRVAVGLLASQDRASGDRIVQELSPADAQSNAGGDTGTGGDTGQDRFHKPLKMTVDHPGVEQPPLQRSETVDLIDSTPVVGIEVEDQAIAFVLEAMRDPKAHVVNLHFGQTTSISVSYCYLVDCVRVVKDDSESPIPLHVGGLDINNQMVFLLNGKRYGQMSAELPLDDYPYARTTWGVWKQRHPKTRICVPPSRASIEHLKRKADSAT</sequence>
<dbReference type="RefSeq" id="WP_167547043.1">
    <property type="nucleotide sequence ID" value="NZ_CP036264.1"/>
</dbReference>
<dbReference type="Proteomes" id="UP000321353">
    <property type="component" value="Chromosome"/>
</dbReference>
<feature type="transmembrane region" description="Helical" evidence="2">
    <location>
        <begin position="12"/>
        <end position="33"/>
    </location>
</feature>
<evidence type="ECO:0000256" key="2">
    <source>
        <dbReference type="SAM" id="Phobius"/>
    </source>
</evidence>
<dbReference type="EMBL" id="CP036264">
    <property type="protein sequence ID" value="QEG01253.1"/>
    <property type="molecule type" value="Genomic_DNA"/>
</dbReference>
<proteinExistence type="predicted"/>
<dbReference type="KEGG" id="smam:Mal15_53290"/>
<evidence type="ECO:0000313" key="3">
    <source>
        <dbReference type="EMBL" id="QEG01253.1"/>
    </source>
</evidence>
<dbReference type="AlphaFoldDB" id="A0A5B9MIR2"/>
<keyword evidence="2" id="KW-0812">Transmembrane</keyword>
<evidence type="ECO:0000313" key="4">
    <source>
        <dbReference type="Proteomes" id="UP000321353"/>
    </source>
</evidence>
<dbReference type="InterPro" id="IPR021516">
    <property type="entry name" value="DUF3179"/>
</dbReference>
<feature type="region of interest" description="Disordered" evidence="1">
    <location>
        <begin position="47"/>
        <end position="73"/>
    </location>
</feature>
<organism evidence="3 4">
    <name type="scientific">Stieleria maiorica</name>
    <dbReference type="NCBI Taxonomy" id="2795974"/>
    <lineage>
        <taxon>Bacteria</taxon>
        <taxon>Pseudomonadati</taxon>
        <taxon>Planctomycetota</taxon>
        <taxon>Planctomycetia</taxon>
        <taxon>Pirellulales</taxon>
        <taxon>Pirellulaceae</taxon>
        <taxon>Stieleria</taxon>
    </lineage>
</organism>
<keyword evidence="2" id="KW-0472">Membrane</keyword>
<dbReference type="Pfam" id="PF11376">
    <property type="entry name" value="DUF3179"/>
    <property type="match status" value="1"/>
</dbReference>
<evidence type="ECO:0000256" key="1">
    <source>
        <dbReference type="SAM" id="MobiDB-lite"/>
    </source>
</evidence>
<keyword evidence="2" id="KW-1133">Transmembrane helix</keyword>
<reference evidence="3 4" key="1">
    <citation type="submission" date="2019-02" db="EMBL/GenBank/DDBJ databases">
        <title>Planctomycetal bacteria perform biofilm scaping via a novel small molecule.</title>
        <authorList>
            <person name="Jeske O."/>
            <person name="Boedeker C."/>
            <person name="Wiegand S."/>
            <person name="Breitling P."/>
            <person name="Kallscheuer N."/>
            <person name="Jogler M."/>
            <person name="Rohde M."/>
            <person name="Petersen J."/>
            <person name="Medema M.H."/>
            <person name="Surup F."/>
            <person name="Jogler C."/>
        </authorList>
    </citation>
    <scope>NUCLEOTIDE SEQUENCE [LARGE SCALE GENOMIC DNA]</scope>
    <source>
        <strain evidence="3 4">Mal15</strain>
    </source>
</reference>
<protein>
    <submittedName>
        <fullName evidence="3">Uncharacterized protein</fullName>
    </submittedName>
</protein>
<accession>A0A5B9MIR2</accession>